<evidence type="ECO:0000313" key="2">
    <source>
        <dbReference type="Proteomes" id="UP001144978"/>
    </source>
</evidence>
<dbReference type="Proteomes" id="UP001144978">
    <property type="component" value="Unassembled WGS sequence"/>
</dbReference>
<comment type="caution">
    <text evidence="1">The sequence shown here is derived from an EMBL/GenBank/DDBJ whole genome shotgun (WGS) entry which is preliminary data.</text>
</comment>
<evidence type="ECO:0000313" key="1">
    <source>
        <dbReference type="EMBL" id="KAJ2986379.1"/>
    </source>
</evidence>
<gene>
    <name evidence="1" type="ORF">NUW54_g9790</name>
</gene>
<proteinExistence type="predicted"/>
<name>A0ACC1P3G5_9APHY</name>
<protein>
    <submittedName>
        <fullName evidence="1">Uncharacterized protein</fullName>
    </submittedName>
</protein>
<accession>A0ACC1P3G5</accession>
<sequence>MSVEVAPFRIPIEVVEHMLDQLRGDSKTLVICCRVCKEWYSRARYNLYSVVDLHSDNSAKFFATAAIQPEIATFMREFTLYGLWKKPLAPPDVLRTTHLRTLRLYFIDTNNCWLPTVMHHARQSITELSLQHCFVPEIPALMRFLGQLPHLKHFAASEMLIKTRPDEVVHQTAGFPSLRSLCLAGFGALPLRLIRAFLAAQGLNNLTVLQIQLSTGELPEFNKPLRRVAKTLLDLDLTVEPDDTELVNALIMDRHMDISALTARVRESHVAHPQRPPLPHEAQLLYAHAPLLGPARPQHAPLGERAADEVRRPRGGRGAQDLRNIDWCAVAV</sequence>
<organism evidence="1 2">
    <name type="scientific">Trametes sanguinea</name>
    <dbReference type="NCBI Taxonomy" id="158606"/>
    <lineage>
        <taxon>Eukaryota</taxon>
        <taxon>Fungi</taxon>
        <taxon>Dikarya</taxon>
        <taxon>Basidiomycota</taxon>
        <taxon>Agaricomycotina</taxon>
        <taxon>Agaricomycetes</taxon>
        <taxon>Polyporales</taxon>
        <taxon>Polyporaceae</taxon>
        <taxon>Trametes</taxon>
    </lineage>
</organism>
<dbReference type="EMBL" id="JANSHE010003365">
    <property type="protein sequence ID" value="KAJ2986379.1"/>
    <property type="molecule type" value="Genomic_DNA"/>
</dbReference>
<keyword evidence="2" id="KW-1185">Reference proteome</keyword>
<reference evidence="1" key="1">
    <citation type="submission" date="2022-08" db="EMBL/GenBank/DDBJ databases">
        <title>Genome Sequence of Pycnoporus sanguineus.</title>
        <authorList>
            <person name="Buettner E."/>
        </authorList>
    </citation>
    <scope>NUCLEOTIDE SEQUENCE</scope>
    <source>
        <strain evidence="1">CG-C14</strain>
    </source>
</reference>